<dbReference type="Gene3D" id="1.10.443.10">
    <property type="entry name" value="Intergrase catalytic core"/>
    <property type="match status" value="1"/>
</dbReference>
<dbReference type="InterPro" id="IPR010998">
    <property type="entry name" value="Integrase_recombinase_N"/>
</dbReference>
<dbReference type="RefSeq" id="WP_349188664.1">
    <property type="nucleotide sequence ID" value="NZ_JBBNPP010000007.1"/>
</dbReference>
<accession>A0ABV1J0U1</accession>
<evidence type="ECO:0000256" key="2">
    <source>
        <dbReference type="ARBA" id="ARBA00023125"/>
    </source>
</evidence>
<dbReference type="InterPro" id="IPR011010">
    <property type="entry name" value="DNA_brk_join_enz"/>
</dbReference>
<keyword evidence="1" id="KW-0229">DNA integration</keyword>
<sequence>MNLENLVDEYLNVCEKQNNLNYKTVKSYKLDLKQYIVFLGKEENYYRKDIVCKYIEMLHTGGYSVKTVKRKIATLKAFFSYLTYEDVLEYNPFVKIRLRLKEPVILPKTIPIVYLENLFQYLYGERDNVNKNTYKYKLLSRDIVILEILINTGIRISELCDLRREDISYNEKTIRIYGKGAKERILPVYNKNLWKEITRYEELFGLKIKEHFFVNRINNKLSDQSVRNMIKKNCKNAGIPINITPHMFRHTFATLLLENDVDSRHIQQILGHSSITTTQIYTNITSNKKIEIMKYKNPRLKISTYKG</sequence>
<dbReference type="Pfam" id="PF02899">
    <property type="entry name" value="Phage_int_SAM_1"/>
    <property type="match status" value="1"/>
</dbReference>
<dbReference type="SUPFAM" id="SSF56349">
    <property type="entry name" value="DNA breaking-rejoining enzymes"/>
    <property type="match status" value="1"/>
</dbReference>
<protein>
    <submittedName>
        <fullName evidence="7">Tyrosine-type recombinase/integrase</fullName>
    </submittedName>
</protein>
<dbReference type="InterPro" id="IPR002104">
    <property type="entry name" value="Integrase_catalytic"/>
</dbReference>
<evidence type="ECO:0000256" key="3">
    <source>
        <dbReference type="ARBA" id="ARBA00023172"/>
    </source>
</evidence>
<evidence type="ECO:0000259" key="6">
    <source>
        <dbReference type="PROSITE" id="PS51900"/>
    </source>
</evidence>
<keyword evidence="8" id="KW-1185">Reference proteome</keyword>
<dbReference type="Gene3D" id="1.10.150.130">
    <property type="match status" value="1"/>
</dbReference>
<dbReference type="PROSITE" id="PS51900">
    <property type="entry name" value="CB"/>
    <property type="match status" value="1"/>
</dbReference>
<evidence type="ECO:0000313" key="7">
    <source>
        <dbReference type="EMBL" id="MEQ3346774.1"/>
    </source>
</evidence>
<evidence type="ECO:0000256" key="4">
    <source>
        <dbReference type="PROSITE-ProRule" id="PRU01248"/>
    </source>
</evidence>
<dbReference type="InterPro" id="IPR013762">
    <property type="entry name" value="Integrase-like_cat_sf"/>
</dbReference>
<dbReference type="InterPro" id="IPR050090">
    <property type="entry name" value="Tyrosine_recombinase_XerCD"/>
</dbReference>
<dbReference type="InterPro" id="IPR044068">
    <property type="entry name" value="CB"/>
</dbReference>
<comment type="caution">
    <text evidence="7">The sequence shown here is derived from an EMBL/GenBank/DDBJ whole genome shotgun (WGS) entry which is preliminary data.</text>
</comment>
<evidence type="ECO:0000313" key="8">
    <source>
        <dbReference type="Proteomes" id="UP001491691"/>
    </source>
</evidence>
<evidence type="ECO:0000259" key="5">
    <source>
        <dbReference type="PROSITE" id="PS51898"/>
    </source>
</evidence>
<reference evidence="7 8" key="1">
    <citation type="submission" date="2024-04" db="EMBL/GenBank/DDBJ databases">
        <title>Human intestinal bacterial collection.</title>
        <authorList>
            <person name="Pauvert C."/>
            <person name="Hitch T.C.A."/>
            <person name="Clavel T."/>
        </authorList>
    </citation>
    <scope>NUCLEOTIDE SEQUENCE [LARGE SCALE GENOMIC DNA]</scope>
    <source>
        <strain evidence="7 8">CLA-SR-H019</strain>
    </source>
</reference>
<organism evidence="7 8">
    <name type="scientific">Peptoniphilus senegalensis</name>
    <dbReference type="NCBI Taxonomy" id="1465757"/>
    <lineage>
        <taxon>Bacteria</taxon>
        <taxon>Bacillati</taxon>
        <taxon>Bacillota</taxon>
        <taxon>Tissierellia</taxon>
        <taxon>Tissierellales</taxon>
        <taxon>Peptoniphilaceae</taxon>
        <taxon>Peptoniphilus</taxon>
    </lineage>
</organism>
<feature type="domain" description="Tyr recombinase" evidence="5">
    <location>
        <begin position="105"/>
        <end position="294"/>
    </location>
</feature>
<dbReference type="PANTHER" id="PTHR30349:SF81">
    <property type="entry name" value="TYROSINE RECOMBINASE XERC"/>
    <property type="match status" value="1"/>
</dbReference>
<dbReference type="PROSITE" id="PS51898">
    <property type="entry name" value="TYR_RECOMBINASE"/>
    <property type="match status" value="1"/>
</dbReference>
<dbReference type="PANTHER" id="PTHR30349">
    <property type="entry name" value="PHAGE INTEGRASE-RELATED"/>
    <property type="match status" value="1"/>
</dbReference>
<proteinExistence type="predicted"/>
<dbReference type="InterPro" id="IPR004107">
    <property type="entry name" value="Integrase_SAM-like_N"/>
</dbReference>
<gene>
    <name evidence="7" type="ORF">AAA073_04930</name>
</gene>
<dbReference type="Pfam" id="PF00589">
    <property type="entry name" value="Phage_integrase"/>
    <property type="match status" value="1"/>
</dbReference>
<name>A0ABV1J0U1_9FIRM</name>
<feature type="domain" description="Core-binding (CB)" evidence="6">
    <location>
        <begin position="1"/>
        <end position="83"/>
    </location>
</feature>
<dbReference type="EMBL" id="JBBNPP010000007">
    <property type="protein sequence ID" value="MEQ3346774.1"/>
    <property type="molecule type" value="Genomic_DNA"/>
</dbReference>
<keyword evidence="2 4" id="KW-0238">DNA-binding</keyword>
<evidence type="ECO:0000256" key="1">
    <source>
        <dbReference type="ARBA" id="ARBA00022908"/>
    </source>
</evidence>
<keyword evidence="3" id="KW-0233">DNA recombination</keyword>
<dbReference type="Proteomes" id="UP001491691">
    <property type="component" value="Unassembled WGS sequence"/>
</dbReference>